<name>A0A4Y2U1I1_ARAVE</name>
<sequence length="116" mass="13449">MEIVFWRMRYLPKCSKMKTLGPSSEFESEFASKIPKAVSLCPFLEELVIHPPNRVCLQHLESLENLSLLKIDFGNYYGDPVPSFIVLLKQNRRKAGTPLCNRELRDSNQYCVFSLH</sequence>
<dbReference type="OrthoDB" id="6478541at2759"/>
<protein>
    <recommendedName>
        <fullName evidence="3">F-box domain-containing protein</fullName>
    </recommendedName>
</protein>
<dbReference type="Proteomes" id="UP000499080">
    <property type="component" value="Unassembled WGS sequence"/>
</dbReference>
<comment type="caution">
    <text evidence="1">The sequence shown here is derived from an EMBL/GenBank/DDBJ whole genome shotgun (WGS) entry which is preliminary data.</text>
</comment>
<evidence type="ECO:0008006" key="3">
    <source>
        <dbReference type="Google" id="ProtNLM"/>
    </source>
</evidence>
<accession>A0A4Y2U1I1</accession>
<dbReference type="AlphaFoldDB" id="A0A4Y2U1I1"/>
<evidence type="ECO:0000313" key="1">
    <source>
        <dbReference type="EMBL" id="GBO06363.1"/>
    </source>
</evidence>
<organism evidence="1 2">
    <name type="scientific">Araneus ventricosus</name>
    <name type="common">Orbweaver spider</name>
    <name type="synonym">Epeira ventricosa</name>
    <dbReference type="NCBI Taxonomy" id="182803"/>
    <lineage>
        <taxon>Eukaryota</taxon>
        <taxon>Metazoa</taxon>
        <taxon>Ecdysozoa</taxon>
        <taxon>Arthropoda</taxon>
        <taxon>Chelicerata</taxon>
        <taxon>Arachnida</taxon>
        <taxon>Araneae</taxon>
        <taxon>Araneomorphae</taxon>
        <taxon>Entelegynae</taxon>
        <taxon>Araneoidea</taxon>
        <taxon>Araneidae</taxon>
        <taxon>Araneus</taxon>
    </lineage>
</organism>
<evidence type="ECO:0000313" key="2">
    <source>
        <dbReference type="Proteomes" id="UP000499080"/>
    </source>
</evidence>
<gene>
    <name evidence="1" type="ORF">AVEN_13125_1</name>
</gene>
<proteinExistence type="predicted"/>
<keyword evidence="2" id="KW-1185">Reference proteome</keyword>
<dbReference type="EMBL" id="BGPR01032721">
    <property type="protein sequence ID" value="GBO06363.1"/>
    <property type="molecule type" value="Genomic_DNA"/>
</dbReference>
<reference evidence="1 2" key="1">
    <citation type="journal article" date="2019" name="Sci. Rep.">
        <title>Orb-weaving spider Araneus ventricosus genome elucidates the spidroin gene catalogue.</title>
        <authorList>
            <person name="Kono N."/>
            <person name="Nakamura H."/>
            <person name="Ohtoshi R."/>
            <person name="Moran D.A.P."/>
            <person name="Shinohara A."/>
            <person name="Yoshida Y."/>
            <person name="Fujiwara M."/>
            <person name="Mori M."/>
            <person name="Tomita M."/>
            <person name="Arakawa K."/>
        </authorList>
    </citation>
    <scope>NUCLEOTIDE SEQUENCE [LARGE SCALE GENOMIC DNA]</scope>
</reference>